<dbReference type="SUPFAM" id="SSF53448">
    <property type="entry name" value="Nucleotide-diphospho-sugar transferases"/>
    <property type="match status" value="1"/>
</dbReference>
<name>A0A1N7AZ81_9BACT</name>
<dbReference type="EMBL" id="FTNM01000006">
    <property type="protein sequence ID" value="SIR44457.1"/>
    <property type="molecule type" value="Genomic_DNA"/>
</dbReference>
<keyword evidence="2" id="KW-0808">Transferase</keyword>
<accession>A0A1N7AZ81</accession>
<dbReference type="GO" id="GO:0016740">
    <property type="term" value="F:transferase activity"/>
    <property type="evidence" value="ECO:0007669"/>
    <property type="project" value="UniProtKB-KW"/>
</dbReference>
<dbReference type="Gene3D" id="3.90.550.10">
    <property type="entry name" value="Spore Coat Polysaccharide Biosynthesis Protein SpsA, Chain A"/>
    <property type="match status" value="1"/>
</dbReference>
<keyword evidence="3" id="KW-1185">Reference proteome</keyword>
<dbReference type="PANTHER" id="PTHR43685:SF11">
    <property type="entry name" value="GLYCOSYLTRANSFERASE TAGX-RELATED"/>
    <property type="match status" value="1"/>
</dbReference>
<dbReference type="InterPro" id="IPR050834">
    <property type="entry name" value="Glycosyltransf_2"/>
</dbReference>
<sequence>MLSIPPSPPQIAPLQGTLNRPTWSVMIPVYNCAIYLKDTLNSVLAQGIPEAEMQIEVVDDASTDADIEKLVAEVGQGRIQYFKQEQNVGSLRNFETCINRSRGKLVHLLHGDDKVRPGYYTRIEQLFEQFPSAGAAFSGYCSINEQGQVVSHKKPEMKQDGILPDWLARIGEKQLIQYAAMTVRREVYEQLGAFYGVNYGEDWEMWVRIARHYPTAYTPLTLAEYRQHSTSITSSKFLKGEHLQDLYKAMQLIQTHLPEDQKHTILQRSKKHYATYALNIAARLWHSLRNEQLVEAHIKNALRFHNSPLIYLMAAKLYFTLKFSRI</sequence>
<dbReference type="RefSeq" id="WP_234986441.1">
    <property type="nucleotide sequence ID" value="NZ_FTNM01000006.1"/>
</dbReference>
<dbReference type="STRING" id="1077936.SAMN05421545_3696"/>
<dbReference type="AlphaFoldDB" id="A0A1N7AZ81"/>
<reference evidence="3" key="1">
    <citation type="submission" date="2017-01" db="EMBL/GenBank/DDBJ databases">
        <authorList>
            <person name="Varghese N."/>
            <person name="Submissions S."/>
        </authorList>
    </citation>
    <scope>NUCLEOTIDE SEQUENCE [LARGE SCALE GENOMIC DNA]</scope>
    <source>
        <strain evidence="3">DM9</strain>
    </source>
</reference>
<feature type="domain" description="Glycosyltransferase 2-like" evidence="1">
    <location>
        <begin position="24"/>
        <end position="164"/>
    </location>
</feature>
<dbReference type="InterPro" id="IPR029044">
    <property type="entry name" value="Nucleotide-diphossugar_trans"/>
</dbReference>
<protein>
    <submittedName>
        <fullName evidence="2">Glycosyltransferase involved in cell wall bisynthesis</fullName>
    </submittedName>
</protein>
<dbReference type="Proteomes" id="UP000185924">
    <property type="component" value="Unassembled WGS sequence"/>
</dbReference>
<evidence type="ECO:0000259" key="1">
    <source>
        <dbReference type="Pfam" id="PF00535"/>
    </source>
</evidence>
<evidence type="ECO:0000313" key="2">
    <source>
        <dbReference type="EMBL" id="SIR44457.1"/>
    </source>
</evidence>
<gene>
    <name evidence="2" type="ORF">SAMN05421545_3696</name>
</gene>
<dbReference type="InterPro" id="IPR001173">
    <property type="entry name" value="Glyco_trans_2-like"/>
</dbReference>
<organism evidence="2 3">
    <name type="scientific">Pontibacter lucknowensis</name>
    <dbReference type="NCBI Taxonomy" id="1077936"/>
    <lineage>
        <taxon>Bacteria</taxon>
        <taxon>Pseudomonadati</taxon>
        <taxon>Bacteroidota</taxon>
        <taxon>Cytophagia</taxon>
        <taxon>Cytophagales</taxon>
        <taxon>Hymenobacteraceae</taxon>
        <taxon>Pontibacter</taxon>
    </lineage>
</organism>
<dbReference type="Pfam" id="PF00535">
    <property type="entry name" value="Glycos_transf_2"/>
    <property type="match status" value="1"/>
</dbReference>
<proteinExistence type="predicted"/>
<dbReference type="PANTHER" id="PTHR43685">
    <property type="entry name" value="GLYCOSYLTRANSFERASE"/>
    <property type="match status" value="1"/>
</dbReference>
<evidence type="ECO:0000313" key="3">
    <source>
        <dbReference type="Proteomes" id="UP000185924"/>
    </source>
</evidence>